<comment type="caution">
    <text evidence="1">The sequence shown here is derived from an EMBL/GenBank/DDBJ whole genome shotgun (WGS) entry which is preliminary data.</text>
</comment>
<name>A0A0L6V127_9BASI</name>
<dbReference type="AlphaFoldDB" id="A0A0L6V127"/>
<dbReference type="Proteomes" id="UP000037035">
    <property type="component" value="Unassembled WGS sequence"/>
</dbReference>
<dbReference type="EMBL" id="LAVV01007872">
    <property type="protein sequence ID" value="KNZ54488.1"/>
    <property type="molecule type" value="Genomic_DNA"/>
</dbReference>
<sequence>MKFERDNDKIKLSLPNHIQHGLEELGLTKCKPSSTPLTPSRKLVDATDEDHARFKRLNINYRSAIGLLNHIAQLTRPDISYAVSSLARFSVKPGMTHWHEVKKVWRYLSRTSELKHTLCIKDPNQLLQIYSDASWGDDPQDRTSQSGHLSLLFGSLISWNSSKQRSVTYSSTEAELNPLVDAFHEGLWLKAVLSEIWDIQVDSANHLIDDPELKKRLFMTDEDFKEKYCNEHLIDNKGLDDKLKKFGSNPKTRHIDLKMKGLRQEVKSQNIRVTLIGTSKMIADAMTKPAAKPSIDSLSECIDSDFKSIDSTLTSHGEC</sequence>
<dbReference type="OrthoDB" id="430476at2759"/>
<proteinExistence type="predicted"/>
<accession>A0A0L6V127</accession>
<evidence type="ECO:0008006" key="3">
    <source>
        <dbReference type="Google" id="ProtNLM"/>
    </source>
</evidence>
<dbReference type="VEuPathDB" id="FungiDB:VP01_2933g2"/>
<dbReference type="PANTHER" id="PTHR11439:SF467">
    <property type="entry name" value="INTEGRASE CATALYTIC DOMAIN-CONTAINING PROTEIN"/>
    <property type="match status" value="1"/>
</dbReference>
<keyword evidence="2" id="KW-1185">Reference proteome</keyword>
<gene>
    <name evidence="1" type="ORF">VP01_2933g2</name>
</gene>
<protein>
    <recommendedName>
        <fullName evidence="3">Reverse transcriptase Ty1/copia-type domain-containing protein</fullName>
    </recommendedName>
</protein>
<organism evidence="1 2">
    <name type="scientific">Puccinia sorghi</name>
    <dbReference type="NCBI Taxonomy" id="27349"/>
    <lineage>
        <taxon>Eukaryota</taxon>
        <taxon>Fungi</taxon>
        <taxon>Dikarya</taxon>
        <taxon>Basidiomycota</taxon>
        <taxon>Pucciniomycotina</taxon>
        <taxon>Pucciniomycetes</taxon>
        <taxon>Pucciniales</taxon>
        <taxon>Pucciniaceae</taxon>
        <taxon>Puccinia</taxon>
    </lineage>
</organism>
<evidence type="ECO:0000313" key="2">
    <source>
        <dbReference type="Proteomes" id="UP000037035"/>
    </source>
</evidence>
<evidence type="ECO:0000313" key="1">
    <source>
        <dbReference type="EMBL" id="KNZ54488.1"/>
    </source>
</evidence>
<dbReference type="PANTHER" id="PTHR11439">
    <property type="entry name" value="GAG-POL-RELATED RETROTRANSPOSON"/>
    <property type="match status" value="1"/>
</dbReference>
<reference evidence="1 2" key="1">
    <citation type="submission" date="2015-08" db="EMBL/GenBank/DDBJ databases">
        <title>Next Generation Sequencing and Analysis of the Genome of Puccinia sorghi L Schw, the Causal Agent of Maize Common Rust.</title>
        <authorList>
            <person name="Rochi L."/>
            <person name="Burguener G."/>
            <person name="Darino M."/>
            <person name="Turjanski A."/>
            <person name="Kreff E."/>
            <person name="Dieguez M.J."/>
            <person name="Sacco F."/>
        </authorList>
    </citation>
    <scope>NUCLEOTIDE SEQUENCE [LARGE SCALE GENOMIC DNA]</scope>
    <source>
        <strain evidence="1 2">RO10H11247</strain>
    </source>
</reference>
<dbReference type="CDD" id="cd09272">
    <property type="entry name" value="RNase_HI_RT_Ty1"/>
    <property type="match status" value="1"/>
</dbReference>